<dbReference type="Proteomes" id="UP000515129">
    <property type="component" value="Chromosome 22"/>
</dbReference>
<dbReference type="PROSITE" id="PS50600">
    <property type="entry name" value="ULP_PROTEASE"/>
    <property type="match status" value="1"/>
</dbReference>
<sequence>MRVPAANSSVRAEPGEMPENGRSRRKRVPKTCDCCGPHGKPLAPGHPQVSKKRGRRKKEMLSHEEEEEVAAEEEVVSSTAAEEEQEVVTLEADAASEMDEAPSPKEKPELSQTERGRESTVLVNGLENSDTKELSSSAARNDLMKKPHTEPDAMETAPPGLSASWDHHYCRSLAEEHRSDSTEDTGQPAPLPPAEFTTEGIIESIHDFLEQFYGKYGSFTPLSETDVLDHLNKTFQSDLNDRMKLITKEVAKYRAGLACAPMHFFKVTYNKHTLTLDDLSTLDDQNWVNDQVINMYGELIMEATNHKVHFFNSFFYRQFVAKGYEGVRRWTKKVDLFSKTLILIPLHLEIHWSLITVDVSKQSINFYDSQGILFKFAVDNILKYILAEAKEKKQAVFQKGWKMVVNRSIPQQKNDNDCGVFLLEYCKCLAFMKPLLFTQEDMPRVRKRIYRELCERRLSDGLSQHKTT</sequence>
<feature type="compositionally biased region" description="Basic residues" evidence="8">
    <location>
        <begin position="49"/>
        <end position="58"/>
    </location>
</feature>
<evidence type="ECO:0000256" key="2">
    <source>
        <dbReference type="ARBA" id="ARBA00005234"/>
    </source>
</evidence>
<feature type="compositionally biased region" description="Basic and acidic residues" evidence="8">
    <location>
        <begin position="142"/>
        <end position="151"/>
    </location>
</feature>
<dbReference type="GO" id="GO:0006508">
    <property type="term" value="P:proteolysis"/>
    <property type="evidence" value="ECO:0007669"/>
    <property type="project" value="UniProtKB-KW"/>
</dbReference>
<protein>
    <submittedName>
        <fullName evidence="11">Sentrin-specific protease 5-like</fullName>
    </submittedName>
</protein>
<dbReference type="InterPro" id="IPR038765">
    <property type="entry name" value="Papain-like_cys_pep_sf"/>
</dbReference>
<dbReference type="InterPro" id="IPR003653">
    <property type="entry name" value="Peptidase_C48_C"/>
</dbReference>
<dbReference type="GO" id="GO:0016929">
    <property type="term" value="F:deSUMOylase activity"/>
    <property type="evidence" value="ECO:0007669"/>
    <property type="project" value="TreeGrafter"/>
</dbReference>
<evidence type="ECO:0000256" key="4">
    <source>
        <dbReference type="ARBA" id="ARBA00022786"/>
    </source>
</evidence>
<dbReference type="AlphaFoldDB" id="A0A6P6J0I0"/>
<proteinExistence type="inferred from homology"/>
<dbReference type="RefSeq" id="XP_026053539.1">
    <property type="nucleotide sequence ID" value="XM_026197754.1"/>
</dbReference>
<keyword evidence="3" id="KW-0645">Protease</keyword>
<dbReference type="Gene3D" id="3.40.395.10">
    <property type="entry name" value="Adenoviral Proteinase, Chain A"/>
    <property type="match status" value="1"/>
</dbReference>
<keyword evidence="7" id="KW-0539">Nucleus</keyword>
<dbReference type="GeneID" id="113039713"/>
<comment type="similarity">
    <text evidence="2">Belongs to the peptidase C48 family.</text>
</comment>
<keyword evidence="4" id="KW-0833">Ubl conjugation pathway</keyword>
<evidence type="ECO:0000313" key="11">
    <source>
        <dbReference type="RefSeq" id="XP_026053539.1"/>
    </source>
</evidence>
<organism evidence="10 11">
    <name type="scientific">Carassius auratus</name>
    <name type="common">Goldfish</name>
    <dbReference type="NCBI Taxonomy" id="7957"/>
    <lineage>
        <taxon>Eukaryota</taxon>
        <taxon>Metazoa</taxon>
        <taxon>Chordata</taxon>
        <taxon>Craniata</taxon>
        <taxon>Vertebrata</taxon>
        <taxon>Euteleostomi</taxon>
        <taxon>Actinopterygii</taxon>
        <taxon>Neopterygii</taxon>
        <taxon>Teleostei</taxon>
        <taxon>Ostariophysi</taxon>
        <taxon>Cypriniformes</taxon>
        <taxon>Cyprinidae</taxon>
        <taxon>Cyprininae</taxon>
        <taxon>Carassius</taxon>
    </lineage>
</organism>
<dbReference type="Pfam" id="PF02902">
    <property type="entry name" value="Peptidase_C48"/>
    <property type="match status" value="1"/>
</dbReference>
<dbReference type="GO" id="GO:0005730">
    <property type="term" value="C:nucleolus"/>
    <property type="evidence" value="ECO:0007669"/>
    <property type="project" value="UniProtKB-SubCell"/>
</dbReference>
<name>A0A6P6J0I0_CARAU</name>
<evidence type="ECO:0000259" key="9">
    <source>
        <dbReference type="PROSITE" id="PS50600"/>
    </source>
</evidence>
<keyword evidence="10" id="KW-1185">Reference proteome</keyword>
<evidence type="ECO:0000256" key="6">
    <source>
        <dbReference type="ARBA" id="ARBA00022807"/>
    </source>
</evidence>
<evidence type="ECO:0000313" key="10">
    <source>
        <dbReference type="Proteomes" id="UP000515129"/>
    </source>
</evidence>
<gene>
    <name evidence="11" type="primary">LOC113039713</name>
</gene>
<evidence type="ECO:0000256" key="3">
    <source>
        <dbReference type="ARBA" id="ARBA00022670"/>
    </source>
</evidence>
<dbReference type="FunFam" id="3.40.395.10:FF:000002">
    <property type="entry name" value="Putative sentrin-specific protease 5"/>
    <property type="match status" value="1"/>
</dbReference>
<dbReference type="OrthoDB" id="1939479at2759"/>
<feature type="domain" description="Ubiquitin-like protease family profile" evidence="9">
    <location>
        <begin position="272"/>
        <end position="429"/>
    </location>
</feature>
<keyword evidence="6" id="KW-0788">Thiol protease</keyword>
<evidence type="ECO:0000256" key="8">
    <source>
        <dbReference type="SAM" id="MobiDB-lite"/>
    </source>
</evidence>
<dbReference type="PANTHER" id="PTHR12606">
    <property type="entry name" value="SENTRIN/SUMO-SPECIFIC PROTEASE"/>
    <property type="match status" value="1"/>
</dbReference>
<dbReference type="SUPFAM" id="SSF54001">
    <property type="entry name" value="Cysteine proteinases"/>
    <property type="match status" value="1"/>
</dbReference>
<feature type="compositionally biased region" description="Acidic residues" evidence="8">
    <location>
        <begin position="64"/>
        <end position="86"/>
    </location>
</feature>
<comment type="subcellular location">
    <subcellularLocation>
        <location evidence="1">Nucleus</location>
        <location evidence="1">Nucleolus</location>
    </subcellularLocation>
</comment>
<reference evidence="11" key="1">
    <citation type="submission" date="2025-08" db="UniProtKB">
        <authorList>
            <consortium name="RefSeq"/>
        </authorList>
    </citation>
    <scope>IDENTIFICATION</scope>
    <source>
        <strain evidence="11">Wakin</strain>
        <tissue evidence="11">Muscle</tissue>
    </source>
</reference>
<feature type="region of interest" description="Disordered" evidence="8">
    <location>
        <begin position="1"/>
        <end position="163"/>
    </location>
</feature>
<dbReference type="Pfam" id="PF19722">
    <property type="entry name" value="SENP3_5_N"/>
    <property type="match status" value="1"/>
</dbReference>
<keyword evidence="5" id="KW-0378">Hydrolase</keyword>
<feature type="compositionally biased region" description="Polar residues" evidence="8">
    <location>
        <begin position="1"/>
        <end position="10"/>
    </location>
</feature>
<evidence type="ECO:0000256" key="7">
    <source>
        <dbReference type="ARBA" id="ARBA00023242"/>
    </source>
</evidence>
<dbReference type="PANTHER" id="PTHR12606:SF10">
    <property type="entry name" value="SENTRIN-SPECIFIC PROTEASE 5"/>
    <property type="match status" value="1"/>
</dbReference>
<dbReference type="GO" id="GO:0016926">
    <property type="term" value="P:protein desumoylation"/>
    <property type="evidence" value="ECO:0007669"/>
    <property type="project" value="TreeGrafter"/>
</dbReference>
<dbReference type="InterPro" id="IPR045577">
    <property type="entry name" value="SENP3_5_cons_dom"/>
</dbReference>
<evidence type="ECO:0000256" key="5">
    <source>
        <dbReference type="ARBA" id="ARBA00022801"/>
    </source>
</evidence>
<feature type="compositionally biased region" description="Basic and acidic residues" evidence="8">
    <location>
        <begin position="102"/>
        <end position="118"/>
    </location>
</feature>
<evidence type="ECO:0000256" key="1">
    <source>
        <dbReference type="ARBA" id="ARBA00004604"/>
    </source>
</evidence>
<accession>A0A6P6J0I0</accession>
<dbReference type="KEGG" id="caua:113039713"/>